<name>A0ABU5FA23_9BACT</name>
<proteinExistence type="predicted"/>
<dbReference type="InterPro" id="IPR013325">
    <property type="entry name" value="RNA_pol_sigma_r2"/>
</dbReference>
<comment type="caution">
    <text evidence="1">The sequence shown here is derived from an EMBL/GenBank/DDBJ whole genome shotgun (WGS) entry which is preliminary data.</text>
</comment>
<keyword evidence="2" id="KW-1185">Reference proteome</keyword>
<dbReference type="EMBL" id="JAXBLV010000221">
    <property type="protein sequence ID" value="MDY3562691.1"/>
    <property type="molecule type" value="Genomic_DNA"/>
</dbReference>
<evidence type="ECO:0000313" key="1">
    <source>
        <dbReference type="EMBL" id="MDY3562691.1"/>
    </source>
</evidence>
<organism evidence="1 2">
    <name type="scientific">Gemmata algarum</name>
    <dbReference type="NCBI Taxonomy" id="2975278"/>
    <lineage>
        <taxon>Bacteria</taxon>
        <taxon>Pseudomonadati</taxon>
        <taxon>Planctomycetota</taxon>
        <taxon>Planctomycetia</taxon>
        <taxon>Gemmatales</taxon>
        <taxon>Gemmataceae</taxon>
        <taxon>Gemmata</taxon>
    </lineage>
</organism>
<reference evidence="2" key="1">
    <citation type="journal article" date="2023" name="Mar. Drugs">
        <title>Gemmata algarum, a Novel Planctomycete Isolated from an Algal Mat, Displays Antimicrobial Activity.</title>
        <authorList>
            <person name="Kumar G."/>
            <person name="Kallscheuer N."/>
            <person name="Kashif M."/>
            <person name="Ahamad S."/>
            <person name="Jagadeeshwari U."/>
            <person name="Pannikurungottu S."/>
            <person name="Haufschild T."/>
            <person name="Kabuu M."/>
            <person name="Sasikala C."/>
            <person name="Jogler C."/>
            <person name="Ramana C."/>
        </authorList>
    </citation>
    <scope>NUCLEOTIDE SEQUENCE [LARGE SCALE GENOMIC DNA]</scope>
    <source>
        <strain evidence="2">JC673</strain>
    </source>
</reference>
<dbReference type="SUPFAM" id="SSF88946">
    <property type="entry name" value="Sigma2 domain of RNA polymerase sigma factors"/>
    <property type="match status" value="1"/>
</dbReference>
<accession>A0ABU5FA23</accession>
<dbReference type="RefSeq" id="WP_320688993.1">
    <property type="nucleotide sequence ID" value="NZ_JAXBLV010000221.1"/>
</dbReference>
<dbReference type="Proteomes" id="UP001272242">
    <property type="component" value="Unassembled WGS sequence"/>
</dbReference>
<evidence type="ECO:0000313" key="2">
    <source>
        <dbReference type="Proteomes" id="UP001272242"/>
    </source>
</evidence>
<dbReference type="Gene3D" id="1.10.1740.10">
    <property type="match status" value="1"/>
</dbReference>
<sequence length="244" mass="27510">MPHPIAPQPLPDDHDGWAELAADASAPEKNRRGAFERLTTCIEGVARRVSVRFAGRRREDFCAGVLGDVWEVIGRFPAGANFEAWCYIVLHNRWTDLTRWEQRRESQSLLGHPEPSAPDIRAALERGLDSAAIFGDDDLREIRAWPLRDRVVLLCLASLWRKVPDDEWQGWVRDHRAAHGTPASDPFPPDSLDRGNGIADQNALLARELDLRRNTLSVILHRGKVRLGVLRYVRDLMGPDGGRP</sequence>
<protein>
    <recommendedName>
        <fullName evidence="3">Sigma-70 family RNA polymerase sigma factor</fullName>
    </recommendedName>
</protein>
<gene>
    <name evidence="1" type="ORF">R5W23_004169</name>
</gene>
<evidence type="ECO:0008006" key="3">
    <source>
        <dbReference type="Google" id="ProtNLM"/>
    </source>
</evidence>